<organism evidence="9 10">
    <name type="scientific">Musca domestica</name>
    <name type="common">House fly</name>
    <dbReference type="NCBI Taxonomy" id="7370"/>
    <lineage>
        <taxon>Eukaryota</taxon>
        <taxon>Metazoa</taxon>
        <taxon>Ecdysozoa</taxon>
        <taxon>Arthropoda</taxon>
        <taxon>Hexapoda</taxon>
        <taxon>Insecta</taxon>
        <taxon>Pterygota</taxon>
        <taxon>Neoptera</taxon>
        <taxon>Endopterygota</taxon>
        <taxon>Diptera</taxon>
        <taxon>Brachycera</taxon>
        <taxon>Muscomorpha</taxon>
        <taxon>Muscoidea</taxon>
        <taxon>Muscidae</taxon>
        <taxon>Musca</taxon>
    </lineage>
</organism>
<keyword evidence="9" id="KW-1185">Reference proteome</keyword>
<dbReference type="PANTHER" id="PTHR23511">
    <property type="entry name" value="SYNAPTIC VESICLE GLYCOPROTEIN 2"/>
    <property type="match status" value="1"/>
</dbReference>
<feature type="transmembrane region" description="Helical" evidence="7">
    <location>
        <begin position="462"/>
        <end position="481"/>
    </location>
</feature>
<evidence type="ECO:0000259" key="8">
    <source>
        <dbReference type="PROSITE" id="PS50850"/>
    </source>
</evidence>
<feature type="transmembrane region" description="Helical" evidence="7">
    <location>
        <begin position="517"/>
        <end position="537"/>
    </location>
</feature>
<feature type="transmembrane region" description="Helical" evidence="7">
    <location>
        <begin position="183"/>
        <end position="204"/>
    </location>
</feature>
<accession>A0ABM3UTG1</accession>
<keyword evidence="3" id="KW-0813">Transport</keyword>
<dbReference type="InterPro" id="IPR005828">
    <property type="entry name" value="MFS_sugar_transport-like"/>
</dbReference>
<sequence>MDMNLEGKYTPKDFASIMDMKIPPKKPATDFAPPPPPQQPADFEAAIKATGFGRFNILLLAAAFPAMLAGVIETAVISFILPSAECDLDLSLMDKGILNAITSCGMISSSLAWGYLADTKGRKGIMVWGCLVNVIFVLWSAMSQSRIELIIAKFFSGFVISGPFSVLMPYITEFHGCNYRSRITMIIGTMISIGAVLLPVLALLILPNDWNFLLGNIQFNSWRIYLAICGIPSLLGGLVLLGFPETPRFLMTKGRNEEALKVFRTMYAMNTKNSKETYSISELKNDFPTHQPEEDNVKVTGITEINLTKNPLQGQTGPFKLLFSKSYISLTLRVLTLKFFMLFGKNTLRLWLPQLFASINEYEQISSDATSLCTILEYSVNKTEIITNPEETCIVIITPSTYANNIVVSCVICVAFLAAGTLINKLGEKRMQVITLLICAVCGFTLYWSSSTVTTLIISSTYISMGTIAMTALIGASVNLFPTSSRTIIVSSSMSCGLIGTILGNILFPIFMAMGCIPPIVMLGGVMFFAAILAYSLPSTKKSELK</sequence>
<evidence type="ECO:0000256" key="4">
    <source>
        <dbReference type="ARBA" id="ARBA00022692"/>
    </source>
</evidence>
<name>A0ABM3UTG1_MUSDO</name>
<dbReference type="PANTHER" id="PTHR23511:SF36">
    <property type="entry name" value="EG:BACR7A4.13 PROTEIN-RELATED"/>
    <property type="match status" value="1"/>
</dbReference>
<keyword evidence="6 7" id="KW-0472">Membrane</keyword>
<feature type="transmembrane region" description="Helical" evidence="7">
    <location>
        <begin position="149"/>
        <end position="171"/>
    </location>
</feature>
<dbReference type="RefSeq" id="XP_058976817.1">
    <property type="nucleotide sequence ID" value="XM_059120834.1"/>
</dbReference>
<protein>
    <submittedName>
        <fullName evidence="10">Synaptic vesicle glycoprotein 2A-like</fullName>
    </submittedName>
</protein>
<evidence type="ECO:0000313" key="9">
    <source>
        <dbReference type="Proteomes" id="UP001652621"/>
    </source>
</evidence>
<feature type="transmembrane region" description="Helical" evidence="7">
    <location>
        <begin position="406"/>
        <end position="426"/>
    </location>
</feature>
<keyword evidence="5 7" id="KW-1133">Transmembrane helix</keyword>
<dbReference type="Proteomes" id="UP001652621">
    <property type="component" value="Unplaced"/>
</dbReference>
<feature type="domain" description="Major facilitator superfamily (MFS) profile" evidence="8">
    <location>
        <begin position="58"/>
        <end position="542"/>
    </location>
</feature>
<feature type="transmembrane region" description="Helical" evidence="7">
    <location>
        <begin position="125"/>
        <end position="143"/>
    </location>
</feature>
<feature type="transmembrane region" description="Helical" evidence="7">
    <location>
        <begin position="488"/>
        <end position="511"/>
    </location>
</feature>
<evidence type="ECO:0000256" key="6">
    <source>
        <dbReference type="ARBA" id="ARBA00023136"/>
    </source>
</evidence>
<gene>
    <name evidence="10" type="primary">LOC131801844</name>
</gene>
<dbReference type="SUPFAM" id="SSF103473">
    <property type="entry name" value="MFS general substrate transporter"/>
    <property type="match status" value="1"/>
</dbReference>
<dbReference type="Gene3D" id="1.20.1250.20">
    <property type="entry name" value="MFS general substrate transporter like domains"/>
    <property type="match status" value="1"/>
</dbReference>
<evidence type="ECO:0000256" key="3">
    <source>
        <dbReference type="ARBA" id="ARBA00022448"/>
    </source>
</evidence>
<dbReference type="GeneID" id="131801844"/>
<feature type="transmembrane region" description="Helical" evidence="7">
    <location>
        <begin position="224"/>
        <end position="243"/>
    </location>
</feature>
<dbReference type="InterPro" id="IPR036259">
    <property type="entry name" value="MFS_trans_sf"/>
</dbReference>
<comment type="subcellular location">
    <subcellularLocation>
        <location evidence="1">Membrane</location>
        <topology evidence="1">Multi-pass membrane protein</topology>
    </subcellularLocation>
</comment>
<dbReference type="Pfam" id="PF00083">
    <property type="entry name" value="Sugar_tr"/>
    <property type="match status" value="1"/>
</dbReference>
<feature type="transmembrane region" description="Helical" evidence="7">
    <location>
        <begin position="57"/>
        <end position="81"/>
    </location>
</feature>
<reference evidence="10" key="1">
    <citation type="submission" date="2025-08" db="UniProtKB">
        <authorList>
            <consortium name="RefSeq"/>
        </authorList>
    </citation>
    <scope>IDENTIFICATION</scope>
    <source>
        <strain evidence="10">Aabys</strain>
        <tissue evidence="10">Whole body</tissue>
    </source>
</reference>
<evidence type="ECO:0000313" key="10">
    <source>
        <dbReference type="RefSeq" id="XP_058976817.1"/>
    </source>
</evidence>
<evidence type="ECO:0000256" key="5">
    <source>
        <dbReference type="ARBA" id="ARBA00022989"/>
    </source>
</evidence>
<evidence type="ECO:0000256" key="1">
    <source>
        <dbReference type="ARBA" id="ARBA00004141"/>
    </source>
</evidence>
<proteinExistence type="inferred from homology"/>
<feature type="transmembrane region" description="Helical" evidence="7">
    <location>
        <begin position="96"/>
        <end position="116"/>
    </location>
</feature>
<feature type="transmembrane region" description="Helical" evidence="7">
    <location>
        <begin position="433"/>
        <end position="450"/>
    </location>
</feature>
<comment type="similarity">
    <text evidence="2">Belongs to the major facilitator superfamily.</text>
</comment>
<dbReference type="InterPro" id="IPR020846">
    <property type="entry name" value="MFS_dom"/>
</dbReference>
<dbReference type="PROSITE" id="PS50850">
    <property type="entry name" value="MFS"/>
    <property type="match status" value="1"/>
</dbReference>
<feature type="transmembrane region" description="Helical" evidence="7">
    <location>
        <begin position="327"/>
        <end position="344"/>
    </location>
</feature>
<evidence type="ECO:0000256" key="2">
    <source>
        <dbReference type="ARBA" id="ARBA00008335"/>
    </source>
</evidence>
<keyword evidence="4 7" id="KW-0812">Transmembrane</keyword>
<evidence type="ECO:0000256" key="7">
    <source>
        <dbReference type="SAM" id="Phobius"/>
    </source>
</evidence>